<keyword evidence="3 5" id="KW-0378">Hydrolase</keyword>
<evidence type="ECO:0000313" key="9">
    <source>
        <dbReference type="EMBL" id="RHK04604.1"/>
    </source>
</evidence>
<dbReference type="OrthoDB" id="9812068at2"/>
<evidence type="ECO:0000313" key="10">
    <source>
        <dbReference type="Proteomes" id="UP000286288"/>
    </source>
</evidence>
<dbReference type="Pfam" id="PF03572">
    <property type="entry name" value="Peptidase_S41"/>
    <property type="match status" value="1"/>
</dbReference>
<dbReference type="InterPro" id="IPR055210">
    <property type="entry name" value="CtpA/B_N"/>
</dbReference>
<dbReference type="InterPro" id="IPR001478">
    <property type="entry name" value="PDZ"/>
</dbReference>
<dbReference type="InterPro" id="IPR036034">
    <property type="entry name" value="PDZ_sf"/>
</dbReference>
<dbReference type="AlphaFoldDB" id="A0A1L8SGF0"/>
<evidence type="ECO:0000256" key="1">
    <source>
        <dbReference type="ARBA" id="ARBA00009179"/>
    </source>
</evidence>
<dbReference type="InterPro" id="IPR041489">
    <property type="entry name" value="PDZ_6"/>
</dbReference>
<dbReference type="SUPFAM" id="SSF50156">
    <property type="entry name" value="PDZ domain-like"/>
    <property type="match status" value="1"/>
</dbReference>
<evidence type="ECO:0000259" key="7">
    <source>
        <dbReference type="PROSITE" id="PS50106"/>
    </source>
</evidence>
<keyword evidence="2 5" id="KW-0645">Protease</keyword>
<dbReference type="SUPFAM" id="SSF52096">
    <property type="entry name" value="ClpP/crotonase"/>
    <property type="match status" value="1"/>
</dbReference>
<dbReference type="Pfam" id="PF17820">
    <property type="entry name" value="PDZ_6"/>
    <property type="match status" value="1"/>
</dbReference>
<organism evidence="9 10">
    <name type="scientific">Enterococcus casseliflavus</name>
    <name type="common">Enterococcus flavescens</name>
    <dbReference type="NCBI Taxonomy" id="37734"/>
    <lineage>
        <taxon>Bacteria</taxon>
        <taxon>Bacillati</taxon>
        <taxon>Bacillota</taxon>
        <taxon>Bacilli</taxon>
        <taxon>Lactobacillales</taxon>
        <taxon>Enterococcaceae</taxon>
        <taxon>Enterococcus</taxon>
    </lineage>
</organism>
<dbReference type="SMART" id="SM00228">
    <property type="entry name" value="PDZ"/>
    <property type="match status" value="1"/>
</dbReference>
<evidence type="ECO:0000256" key="4">
    <source>
        <dbReference type="ARBA" id="ARBA00022825"/>
    </source>
</evidence>
<evidence type="ECO:0000256" key="6">
    <source>
        <dbReference type="SAM" id="Phobius"/>
    </source>
</evidence>
<dbReference type="Proteomes" id="UP001253851">
    <property type="component" value="Unassembled WGS sequence"/>
</dbReference>
<dbReference type="CDD" id="cd06782">
    <property type="entry name" value="cpPDZ_CPP-like"/>
    <property type="match status" value="1"/>
</dbReference>
<dbReference type="InterPro" id="IPR036366">
    <property type="entry name" value="PGBDSf"/>
</dbReference>
<dbReference type="InterPro" id="IPR029045">
    <property type="entry name" value="ClpP/crotonase-like_dom_sf"/>
</dbReference>
<dbReference type="InterPro" id="IPR005151">
    <property type="entry name" value="Tail-specific_protease"/>
</dbReference>
<keyword evidence="6" id="KW-0812">Transmembrane</keyword>
<dbReference type="Pfam" id="PF22694">
    <property type="entry name" value="CtpB_N-like"/>
    <property type="match status" value="1"/>
</dbReference>
<dbReference type="InterPro" id="IPR036365">
    <property type="entry name" value="PGBD-like_sf"/>
</dbReference>
<dbReference type="GO" id="GO:0004175">
    <property type="term" value="F:endopeptidase activity"/>
    <property type="evidence" value="ECO:0007669"/>
    <property type="project" value="TreeGrafter"/>
</dbReference>
<feature type="domain" description="PDZ" evidence="7">
    <location>
        <begin position="98"/>
        <end position="167"/>
    </location>
</feature>
<dbReference type="InterPro" id="IPR004447">
    <property type="entry name" value="Peptidase_S41A"/>
</dbReference>
<dbReference type="FunFam" id="2.30.42.10:FF:000063">
    <property type="entry name" value="Peptidase, S41 family"/>
    <property type="match status" value="1"/>
</dbReference>
<protein>
    <submittedName>
        <fullName evidence="9">PDZ domain-containing protein</fullName>
    </submittedName>
    <submittedName>
        <fullName evidence="8">S41 family peptidase</fullName>
    </submittedName>
</protein>
<dbReference type="GO" id="GO:0007165">
    <property type="term" value="P:signal transduction"/>
    <property type="evidence" value="ECO:0007669"/>
    <property type="project" value="TreeGrafter"/>
</dbReference>
<evidence type="ECO:0000313" key="8">
    <source>
        <dbReference type="EMBL" id="MDT2982849.1"/>
    </source>
</evidence>
<proteinExistence type="inferred from homology"/>
<dbReference type="EMBL" id="JARQDZ010000003">
    <property type="protein sequence ID" value="MDT2982849.1"/>
    <property type="molecule type" value="Genomic_DNA"/>
</dbReference>
<gene>
    <name evidence="9" type="ORF">DW084_15815</name>
    <name evidence="8" type="ORF">P7I34_09255</name>
</gene>
<reference evidence="9 10" key="1">
    <citation type="submission" date="2018-08" db="EMBL/GenBank/DDBJ databases">
        <title>A genome reference for cultivated species of the human gut microbiota.</title>
        <authorList>
            <person name="Zou Y."/>
            <person name="Xue W."/>
            <person name="Luo G."/>
        </authorList>
    </citation>
    <scope>NUCLEOTIDE SEQUENCE [LARGE SCALE GENOMIC DNA]</scope>
    <source>
        <strain evidence="9 10">AF48-16</strain>
    </source>
</reference>
<dbReference type="PANTHER" id="PTHR32060:SF30">
    <property type="entry name" value="CARBOXY-TERMINAL PROCESSING PROTEASE CTPA"/>
    <property type="match status" value="1"/>
</dbReference>
<reference evidence="8 11" key="2">
    <citation type="submission" date="2023-03" db="EMBL/GenBank/DDBJ databases">
        <authorList>
            <person name="Shen W."/>
            <person name="Cai J."/>
        </authorList>
    </citation>
    <scope>NUCLEOTIDE SEQUENCE [LARGE SCALE GENOMIC DNA]</scope>
    <source>
        <strain evidence="8 11">B516</strain>
    </source>
</reference>
<dbReference type="PANTHER" id="PTHR32060">
    <property type="entry name" value="TAIL-SPECIFIC PROTEASE"/>
    <property type="match status" value="1"/>
</dbReference>
<keyword evidence="4 5" id="KW-0720">Serine protease</keyword>
<dbReference type="GO" id="GO:0008236">
    <property type="term" value="F:serine-type peptidase activity"/>
    <property type="evidence" value="ECO:0007669"/>
    <property type="project" value="UniProtKB-KW"/>
</dbReference>
<dbReference type="PROSITE" id="PS50106">
    <property type="entry name" value="PDZ"/>
    <property type="match status" value="1"/>
</dbReference>
<evidence type="ECO:0000313" key="11">
    <source>
        <dbReference type="Proteomes" id="UP001253851"/>
    </source>
</evidence>
<keyword evidence="6" id="KW-0472">Membrane</keyword>
<dbReference type="InterPro" id="IPR002477">
    <property type="entry name" value="Peptidoglycan-bd-like"/>
</dbReference>
<dbReference type="Gene3D" id="1.10.101.10">
    <property type="entry name" value="PGBD-like superfamily/PGBD"/>
    <property type="match status" value="1"/>
</dbReference>
<dbReference type="Pfam" id="PF01471">
    <property type="entry name" value="PG_binding_1"/>
    <property type="match status" value="1"/>
</dbReference>
<dbReference type="Proteomes" id="UP000286288">
    <property type="component" value="Unassembled WGS sequence"/>
</dbReference>
<dbReference type="Gene3D" id="2.30.42.10">
    <property type="match status" value="1"/>
</dbReference>
<evidence type="ECO:0000256" key="3">
    <source>
        <dbReference type="ARBA" id="ARBA00022801"/>
    </source>
</evidence>
<comment type="caution">
    <text evidence="9">The sequence shown here is derived from an EMBL/GenBank/DDBJ whole genome shotgun (WGS) entry which is preliminary data.</text>
</comment>
<dbReference type="SMART" id="SM00245">
    <property type="entry name" value="TSPc"/>
    <property type="match status" value="1"/>
</dbReference>
<dbReference type="EMBL" id="QRMZ01000026">
    <property type="protein sequence ID" value="RHK04604.1"/>
    <property type="molecule type" value="Genomic_DNA"/>
</dbReference>
<sequence length="476" mass="51606">MKNVTTSRYIVSLVCVAILSGGGVYLWQTAQQNQQTTQPATETTTEASGMEKIQSLYDQILANYYQEVDEDALIEGALQGMTDALDDPYTTYLNQSDADNLDQSLSGSFEGIGATLSIVEDYPEVAQAPIKNTPAEKSGLRMNDRIVKVDGEDTQGQELSEVVSKIRGEKGTQVTLTIQRGADTFDVEITRDVIPIETVHGELVENDDTIGRIDITSFAENTAAELKETITELREDGAKSFVLDLRQNPGGLLDQVQIMASMFLENGQTIVKFANNQGVVSETKASEALDEGFKVTEPVVVLVDGGSASAAEIFAAALQESADIPVVGTETFGKGTVQNVKDLGDNSELKMTVMKWLTPNENWVNDQGVMPDYEEDYPEYAYFPPLPRDNALKAGQSSTAVNNLNQFLEALGYATSGDTFNDETTAAVKAFQEAHDLKATGEVDADTAQAIEKEVAEKLKAEDPAYLKALSLLSEK</sequence>
<name>A0A1L8SGF0_ENTCA</name>
<evidence type="ECO:0000256" key="2">
    <source>
        <dbReference type="ARBA" id="ARBA00022670"/>
    </source>
</evidence>
<dbReference type="Gene3D" id="3.30.750.44">
    <property type="match status" value="1"/>
</dbReference>
<keyword evidence="6" id="KW-1133">Transmembrane helix</keyword>
<dbReference type="SUPFAM" id="SSF47090">
    <property type="entry name" value="PGBD-like"/>
    <property type="match status" value="1"/>
</dbReference>
<dbReference type="GO" id="GO:0006508">
    <property type="term" value="P:proteolysis"/>
    <property type="evidence" value="ECO:0007669"/>
    <property type="project" value="UniProtKB-KW"/>
</dbReference>
<dbReference type="GO" id="GO:0030288">
    <property type="term" value="C:outer membrane-bounded periplasmic space"/>
    <property type="evidence" value="ECO:0007669"/>
    <property type="project" value="TreeGrafter"/>
</dbReference>
<comment type="similarity">
    <text evidence="1 5">Belongs to the peptidase S41A family.</text>
</comment>
<dbReference type="NCBIfam" id="TIGR00225">
    <property type="entry name" value="prc"/>
    <property type="match status" value="1"/>
</dbReference>
<dbReference type="CDD" id="cd07560">
    <property type="entry name" value="Peptidase_S41_CPP"/>
    <property type="match status" value="1"/>
</dbReference>
<accession>A0A1L8SGF0</accession>
<dbReference type="RefSeq" id="WP_060792211.1">
    <property type="nucleotide sequence ID" value="NZ_BAAAXK010000011.1"/>
</dbReference>
<dbReference type="Gene3D" id="3.90.226.10">
    <property type="entry name" value="2-enoyl-CoA Hydratase, Chain A, domain 1"/>
    <property type="match status" value="1"/>
</dbReference>
<feature type="transmembrane region" description="Helical" evidence="6">
    <location>
        <begin position="9"/>
        <end position="27"/>
    </location>
</feature>
<evidence type="ECO:0000256" key="5">
    <source>
        <dbReference type="RuleBase" id="RU004404"/>
    </source>
</evidence>